<proteinExistence type="predicted"/>
<dbReference type="EMBL" id="DYVE01000117">
    <property type="protein sequence ID" value="HJG27895.1"/>
    <property type="molecule type" value="Genomic_DNA"/>
</dbReference>
<reference evidence="1" key="2">
    <citation type="submission" date="2021-09" db="EMBL/GenBank/DDBJ databases">
        <authorList>
            <person name="Gilroy R."/>
        </authorList>
    </citation>
    <scope>NUCLEOTIDE SEQUENCE</scope>
    <source>
        <strain evidence="1">ChiBcec21-2208</strain>
    </source>
</reference>
<accession>A0A921LNM2</accession>
<dbReference type="AlphaFoldDB" id="A0A921LNM2"/>
<organism evidence="1 2">
    <name type="scientific">Subdoligranulum variabile</name>
    <dbReference type="NCBI Taxonomy" id="214851"/>
    <lineage>
        <taxon>Bacteria</taxon>
        <taxon>Bacillati</taxon>
        <taxon>Bacillota</taxon>
        <taxon>Clostridia</taxon>
        <taxon>Eubacteriales</taxon>
        <taxon>Oscillospiraceae</taxon>
        <taxon>Subdoligranulum</taxon>
    </lineage>
</organism>
<sequence>MARQITKREKRYVAVEVRFEEDGRLRPLSIHFGPEQVYQIDAIKDVSRRAAEVGGVGDRYLCVIDGQESKLWFEKGRWFVEAKV</sequence>
<evidence type="ECO:0000313" key="2">
    <source>
        <dbReference type="Proteomes" id="UP000782880"/>
    </source>
</evidence>
<dbReference type="Proteomes" id="UP000782880">
    <property type="component" value="Unassembled WGS sequence"/>
</dbReference>
<protein>
    <submittedName>
        <fullName evidence="1">Uncharacterized protein</fullName>
    </submittedName>
</protein>
<name>A0A921LNM2_9FIRM</name>
<evidence type="ECO:0000313" key="1">
    <source>
        <dbReference type="EMBL" id="HJG27895.1"/>
    </source>
</evidence>
<reference evidence="1" key="1">
    <citation type="journal article" date="2021" name="PeerJ">
        <title>Extensive microbial diversity within the chicken gut microbiome revealed by metagenomics and culture.</title>
        <authorList>
            <person name="Gilroy R."/>
            <person name="Ravi A."/>
            <person name="Getino M."/>
            <person name="Pursley I."/>
            <person name="Horton D.L."/>
            <person name="Alikhan N.F."/>
            <person name="Baker D."/>
            <person name="Gharbi K."/>
            <person name="Hall N."/>
            <person name="Watson M."/>
            <person name="Adriaenssens E.M."/>
            <person name="Foster-Nyarko E."/>
            <person name="Jarju S."/>
            <person name="Secka A."/>
            <person name="Antonio M."/>
            <person name="Oren A."/>
            <person name="Chaudhuri R.R."/>
            <person name="La Ragione R."/>
            <person name="Hildebrand F."/>
            <person name="Pallen M.J."/>
        </authorList>
    </citation>
    <scope>NUCLEOTIDE SEQUENCE</scope>
    <source>
        <strain evidence="1">ChiBcec21-2208</strain>
    </source>
</reference>
<comment type="caution">
    <text evidence="1">The sequence shown here is derived from an EMBL/GenBank/DDBJ whole genome shotgun (WGS) entry which is preliminary data.</text>
</comment>
<gene>
    <name evidence="1" type="ORF">K8V20_04515</name>
</gene>